<dbReference type="InterPro" id="IPR036291">
    <property type="entry name" value="NAD(P)-bd_dom_sf"/>
</dbReference>
<proteinExistence type="predicted"/>
<evidence type="ECO:0000256" key="3">
    <source>
        <dbReference type="ARBA" id="ARBA00022833"/>
    </source>
</evidence>
<feature type="domain" description="Alcohol dehydrogenase-like C-terminal" evidence="4">
    <location>
        <begin position="199"/>
        <end position="318"/>
    </location>
</feature>
<dbReference type="Pfam" id="PF08240">
    <property type="entry name" value="ADH_N"/>
    <property type="match status" value="1"/>
</dbReference>
<sequence length="353" mass="36557">MTIGYIRPMATMRELTFVEAGKVEFREARVPTLEGPGEALVRPLAVSRCDLDFVFTQGKAPVTGPFPLGHECIAEVLEVGDSVRSVVPGQRVIVPFQISCGTCDACTKGFTGSCRTVPKLSAYGLGPLGGGTAFGGAISDVLRVPYADAMLVCLPDGVSPIVAAALGDNAVDGFRTVAAALARNPGASVLVGGGGAPSVGLYAVAAARALGASNVVYVDPNDGRAAVAEKLGAKAVREKCTPALRLGRFPITVDATAREEGLRFLLGSTEPEGTCTSVGIYFADVALPLFEMYTRGVTFVTGRVHARREIPAALALAARGLLDLAPVATTIAAWDAAPEAWILPAPKLVLHRT</sequence>
<dbReference type="KEGG" id="llu:AKJ09_10656"/>
<accession>A0A0K1QE45</accession>
<dbReference type="Gene3D" id="3.90.180.10">
    <property type="entry name" value="Medium-chain alcohol dehydrogenases, catalytic domain"/>
    <property type="match status" value="1"/>
</dbReference>
<dbReference type="PANTHER" id="PTHR42813:SF7">
    <property type="entry name" value="ALCOHOL DEHYDROGENASE (ZN-DEPENDENT)-RELATED"/>
    <property type="match status" value="1"/>
</dbReference>
<comment type="cofactor">
    <cofactor evidence="1">
        <name>Zn(2+)</name>
        <dbReference type="ChEBI" id="CHEBI:29105"/>
    </cofactor>
</comment>
<evidence type="ECO:0000256" key="2">
    <source>
        <dbReference type="ARBA" id="ARBA00022723"/>
    </source>
</evidence>
<dbReference type="AlphaFoldDB" id="A0A0K1QE45"/>
<keyword evidence="7" id="KW-1185">Reference proteome</keyword>
<protein>
    <submittedName>
        <fullName evidence="6">Alcohol dehydrogenase</fullName>
    </submittedName>
</protein>
<dbReference type="EMBL" id="CP012333">
    <property type="protein sequence ID" value="AKV03993.1"/>
    <property type="molecule type" value="Genomic_DNA"/>
</dbReference>
<dbReference type="Proteomes" id="UP000064967">
    <property type="component" value="Chromosome"/>
</dbReference>
<dbReference type="Gene3D" id="3.40.50.720">
    <property type="entry name" value="NAD(P)-binding Rossmann-like Domain"/>
    <property type="match status" value="1"/>
</dbReference>
<feature type="domain" description="Alcohol dehydrogenase-like N-terminal" evidence="5">
    <location>
        <begin position="35"/>
        <end position="149"/>
    </location>
</feature>
<dbReference type="STRING" id="1391654.AKJ09_10656"/>
<evidence type="ECO:0000256" key="1">
    <source>
        <dbReference type="ARBA" id="ARBA00001947"/>
    </source>
</evidence>
<evidence type="ECO:0000259" key="4">
    <source>
        <dbReference type="Pfam" id="PF00107"/>
    </source>
</evidence>
<evidence type="ECO:0000313" key="7">
    <source>
        <dbReference type="Proteomes" id="UP000064967"/>
    </source>
</evidence>
<evidence type="ECO:0000259" key="5">
    <source>
        <dbReference type="Pfam" id="PF08240"/>
    </source>
</evidence>
<evidence type="ECO:0000313" key="6">
    <source>
        <dbReference type="EMBL" id="AKV03993.1"/>
    </source>
</evidence>
<name>A0A0K1QE45_9BACT</name>
<dbReference type="Pfam" id="PF00107">
    <property type="entry name" value="ADH_zinc_N"/>
    <property type="match status" value="1"/>
</dbReference>
<gene>
    <name evidence="6" type="ORF">AKJ09_10656</name>
</gene>
<dbReference type="PANTHER" id="PTHR42813">
    <property type="entry name" value="ZINC-TYPE ALCOHOL DEHYDROGENASE-LIKE"/>
    <property type="match status" value="1"/>
</dbReference>
<dbReference type="InterPro" id="IPR011032">
    <property type="entry name" value="GroES-like_sf"/>
</dbReference>
<reference evidence="6 7" key="1">
    <citation type="submission" date="2015-08" db="EMBL/GenBank/DDBJ databases">
        <authorList>
            <person name="Babu N.S."/>
            <person name="Beckwith C.J."/>
            <person name="Beseler K.G."/>
            <person name="Brison A."/>
            <person name="Carone J.V."/>
            <person name="Caskin T.P."/>
            <person name="Diamond M."/>
            <person name="Durham M.E."/>
            <person name="Foxe J.M."/>
            <person name="Go M."/>
            <person name="Henderson B.A."/>
            <person name="Jones I.B."/>
            <person name="McGettigan J.A."/>
            <person name="Micheletti S.J."/>
            <person name="Nasrallah M.E."/>
            <person name="Ortiz D."/>
            <person name="Piller C.R."/>
            <person name="Privatt S.R."/>
            <person name="Schneider S.L."/>
            <person name="Sharp S."/>
            <person name="Smith T.C."/>
            <person name="Stanton J.D."/>
            <person name="Ullery H.E."/>
            <person name="Wilson R.J."/>
            <person name="Serrano M.G."/>
            <person name="Buck G."/>
            <person name="Lee V."/>
            <person name="Wang Y."/>
            <person name="Carvalho R."/>
            <person name="Voegtly L."/>
            <person name="Shi R."/>
            <person name="Duckworth R."/>
            <person name="Johnson A."/>
            <person name="Loviza R."/>
            <person name="Walstead R."/>
            <person name="Shah Z."/>
            <person name="Kiflezghi M."/>
            <person name="Wade K."/>
            <person name="Ball S.L."/>
            <person name="Bradley K.W."/>
            <person name="Asai D.J."/>
            <person name="Bowman C.A."/>
            <person name="Russell D.A."/>
            <person name="Pope W.H."/>
            <person name="Jacobs-Sera D."/>
            <person name="Hendrix R.W."/>
            <person name="Hatfull G.F."/>
        </authorList>
    </citation>
    <scope>NUCLEOTIDE SEQUENCE [LARGE SCALE GENOMIC DNA]</scope>
    <source>
        <strain evidence="6 7">DSM 27648</strain>
    </source>
</reference>
<keyword evidence="3" id="KW-0862">Zinc</keyword>
<dbReference type="InterPro" id="IPR013149">
    <property type="entry name" value="ADH-like_C"/>
</dbReference>
<dbReference type="GO" id="GO:0046872">
    <property type="term" value="F:metal ion binding"/>
    <property type="evidence" value="ECO:0007669"/>
    <property type="project" value="UniProtKB-KW"/>
</dbReference>
<dbReference type="SUPFAM" id="SSF50129">
    <property type="entry name" value="GroES-like"/>
    <property type="match status" value="1"/>
</dbReference>
<keyword evidence="2" id="KW-0479">Metal-binding</keyword>
<organism evidence="6 7">
    <name type="scientific">Labilithrix luteola</name>
    <dbReference type="NCBI Taxonomy" id="1391654"/>
    <lineage>
        <taxon>Bacteria</taxon>
        <taxon>Pseudomonadati</taxon>
        <taxon>Myxococcota</taxon>
        <taxon>Polyangia</taxon>
        <taxon>Polyangiales</taxon>
        <taxon>Labilitrichaceae</taxon>
        <taxon>Labilithrix</taxon>
    </lineage>
</organism>
<dbReference type="PATRIC" id="fig|1391654.3.peg.10796"/>
<dbReference type="InterPro" id="IPR013154">
    <property type="entry name" value="ADH-like_N"/>
</dbReference>
<dbReference type="SUPFAM" id="SSF51735">
    <property type="entry name" value="NAD(P)-binding Rossmann-fold domains"/>
    <property type="match status" value="1"/>
</dbReference>